<name>A0ACC3TMH6_9ASCO</name>
<reference evidence="2" key="1">
    <citation type="journal article" date="2024" name="Front. Bioeng. Biotechnol.">
        <title>Genome-scale model development and genomic sequencing of the oleaginous clade Lipomyces.</title>
        <authorList>
            <person name="Czajka J.J."/>
            <person name="Han Y."/>
            <person name="Kim J."/>
            <person name="Mondo S.J."/>
            <person name="Hofstad B.A."/>
            <person name="Robles A."/>
            <person name="Haridas S."/>
            <person name="Riley R."/>
            <person name="LaButti K."/>
            <person name="Pangilinan J."/>
            <person name="Andreopoulos W."/>
            <person name="Lipzen A."/>
            <person name="Yan J."/>
            <person name="Wang M."/>
            <person name="Ng V."/>
            <person name="Grigoriev I.V."/>
            <person name="Spatafora J.W."/>
            <person name="Magnuson J.K."/>
            <person name="Baker S.E."/>
            <person name="Pomraning K.R."/>
        </authorList>
    </citation>
    <scope>NUCLEOTIDE SEQUENCE [LARGE SCALE GENOMIC DNA]</scope>
    <source>
        <strain evidence="2">CBS 10300</strain>
    </source>
</reference>
<sequence>MLLRKNPRRGMLLVLVAAISLVACYALLTLFGAASPSSASLLSPLHSHFSLSRTSLPILVVFGDSWSDDASRPSPADRAARVEGNEFYAAKSSGGRRARRFGAGLGGRWTDGPVWPEYICEAVGCADYLNLAVGGAKVTNNYVPSPVPDLVLQKDNFLAIKETDSTIVDKDGSPTDELADNRRTLFVFWFGINDLIHYISVLPTSGDRQRAVVSSVATLFDIATALAGRFPQSNFLFMSSIDVTLLPFWSERMMANDLQLRKYKEVVRLSQTWRLEMTKHAGNWNSSIGSIQYWDANDWLARSISGVAKNGFKNLKDTCFDHESKTLCPNPEKYFFWDQVHLTTAAHKDIAARLSRLDLWPSMSRYSDVT</sequence>
<protein>
    <submittedName>
        <fullName evidence="1">Uncharacterized protein</fullName>
    </submittedName>
</protein>
<organism evidence="1 2">
    <name type="scientific">Lipomyces orientalis</name>
    <dbReference type="NCBI Taxonomy" id="1233043"/>
    <lineage>
        <taxon>Eukaryota</taxon>
        <taxon>Fungi</taxon>
        <taxon>Dikarya</taxon>
        <taxon>Ascomycota</taxon>
        <taxon>Saccharomycotina</taxon>
        <taxon>Lipomycetes</taxon>
        <taxon>Lipomycetales</taxon>
        <taxon>Lipomycetaceae</taxon>
        <taxon>Lipomyces</taxon>
    </lineage>
</organism>
<keyword evidence="2" id="KW-1185">Reference proteome</keyword>
<proteinExistence type="predicted"/>
<accession>A0ACC3TMH6</accession>
<comment type="caution">
    <text evidence="1">The sequence shown here is derived from an EMBL/GenBank/DDBJ whole genome shotgun (WGS) entry which is preliminary data.</text>
</comment>
<dbReference type="Proteomes" id="UP001489719">
    <property type="component" value="Unassembled WGS sequence"/>
</dbReference>
<gene>
    <name evidence="1" type="ORF">V1517DRAFT_260447</name>
</gene>
<evidence type="ECO:0000313" key="1">
    <source>
        <dbReference type="EMBL" id="KAK9322344.1"/>
    </source>
</evidence>
<dbReference type="EMBL" id="MU970078">
    <property type="protein sequence ID" value="KAK9322344.1"/>
    <property type="molecule type" value="Genomic_DNA"/>
</dbReference>
<evidence type="ECO:0000313" key="2">
    <source>
        <dbReference type="Proteomes" id="UP001489719"/>
    </source>
</evidence>